<dbReference type="Pfam" id="PF01381">
    <property type="entry name" value="HTH_3"/>
    <property type="match status" value="1"/>
</dbReference>
<dbReference type="InterPro" id="IPR010982">
    <property type="entry name" value="Lambda_DNA-bd_dom_sf"/>
</dbReference>
<dbReference type="RefSeq" id="WP_015895841.1">
    <property type="nucleotide sequence ID" value="NC_012483.1"/>
</dbReference>
<dbReference type="SUPFAM" id="SSF47413">
    <property type="entry name" value="lambda repressor-like DNA-binding domains"/>
    <property type="match status" value="1"/>
</dbReference>
<feature type="domain" description="HTH cro/C1-type" evidence="1">
    <location>
        <begin position="27"/>
        <end position="83"/>
    </location>
</feature>
<sequence>MKERANWDKETADRYNQELDRCLGLAVQEFRTANGLTQGELAKAAVMSVRWLKKLEANQLTTAYSIRRIDRIACALGVPIYDLFKRATEMAGPLPPWLDQEGAEGDE</sequence>
<organism evidence="2 3">
    <name type="scientific">Acidobacterium capsulatum (strain ATCC 51196 / DSM 11244 / BCRC 80197 / JCM 7670 / NBRC 15755 / NCIMB 13165 / 161)</name>
    <dbReference type="NCBI Taxonomy" id="240015"/>
    <lineage>
        <taxon>Bacteria</taxon>
        <taxon>Pseudomonadati</taxon>
        <taxon>Acidobacteriota</taxon>
        <taxon>Terriglobia</taxon>
        <taxon>Terriglobales</taxon>
        <taxon>Acidobacteriaceae</taxon>
        <taxon>Acidobacterium</taxon>
    </lineage>
</organism>
<keyword evidence="3" id="KW-1185">Reference proteome</keyword>
<dbReference type="EMBL" id="CP001472">
    <property type="protein sequence ID" value="ACO33092.1"/>
    <property type="molecule type" value="Genomic_DNA"/>
</dbReference>
<dbReference type="CDD" id="cd00093">
    <property type="entry name" value="HTH_XRE"/>
    <property type="match status" value="1"/>
</dbReference>
<name>C1F1Q7_ACIC5</name>
<dbReference type="Proteomes" id="UP000002207">
    <property type="component" value="Chromosome"/>
</dbReference>
<evidence type="ECO:0000259" key="1">
    <source>
        <dbReference type="PROSITE" id="PS50943"/>
    </source>
</evidence>
<dbReference type="Gene3D" id="1.10.260.40">
    <property type="entry name" value="lambda repressor-like DNA-binding domains"/>
    <property type="match status" value="1"/>
</dbReference>
<dbReference type="PROSITE" id="PS50943">
    <property type="entry name" value="HTH_CROC1"/>
    <property type="match status" value="1"/>
</dbReference>
<dbReference type="HOGENOM" id="CLU_2204320_0_0_0"/>
<dbReference type="GO" id="GO:0003677">
    <property type="term" value="F:DNA binding"/>
    <property type="evidence" value="ECO:0007669"/>
    <property type="project" value="UniProtKB-KW"/>
</dbReference>
<dbReference type="InterPro" id="IPR001387">
    <property type="entry name" value="Cro/C1-type_HTH"/>
</dbReference>
<reference evidence="2 3" key="1">
    <citation type="journal article" date="2009" name="Appl. Environ. Microbiol.">
        <title>Three genomes from the phylum Acidobacteria provide insight into the lifestyles of these microorganisms in soils.</title>
        <authorList>
            <person name="Ward N.L."/>
            <person name="Challacombe J.F."/>
            <person name="Janssen P.H."/>
            <person name="Henrissat B."/>
            <person name="Coutinho P.M."/>
            <person name="Wu M."/>
            <person name="Xie G."/>
            <person name="Haft D.H."/>
            <person name="Sait M."/>
            <person name="Badger J."/>
            <person name="Barabote R.D."/>
            <person name="Bradley B."/>
            <person name="Brettin T.S."/>
            <person name="Brinkac L.M."/>
            <person name="Bruce D."/>
            <person name="Creasy T."/>
            <person name="Daugherty S.C."/>
            <person name="Davidsen T.M."/>
            <person name="DeBoy R.T."/>
            <person name="Detter J.C."/>
            <person name="Dodson R.J."/>
            <person name="Durkin A.S."/>
            <person name="Ganapathy A."/>
            <person name="Gwinn-Giglio M."/>
            <person name="Han C.S."/>
            <person name="Khouri H."/>
            <person name="Kiss H."/>
            <person name="Kothari S.P."/>
            <person name="Madupu R."/>
            <person name="Nelson K.E."/>
            <person name="Nelson W.C."/>
            <person name="Paulsen I."/>
            <person name="Penn K."/>
            <person name="Ren Q."/>
            <person name="Rosovitz M.J."/>
            <person name="Selengut J.D."/>
            <person name="Shrivastava S."/>
            <person name="Sullivan S.A."/>
            <person name="Tapia R."/>
            <person name="Thompson L.S."/>
            <person name="Watkins K.L."/>
            <person name="Yang Q."/>
            <person name="Yu C."/>
            <person name="Zafar N."/>
            <person name="Zhou L."/>
            <person name="Kuske C.R."/>
        </authorList>
    </citation>
    <scope>NUCLEOTIDE SEQUENCE [LARGE SCALE GENOMIC DNA]</scope>
    <source>
        <strain evidence="3">ATCC 51196 / DSM 11244 / BCRC 80197 / JCM 7670 / NBRC 15755 / NCIMB 13165 / 161</strain>
    </source>
</reference>
<evidence type="ECO:0000313" key="2">
    <source>
        <dbReference type="EMBL" id="ACO33092.1"/>
    </source>
</evidence>
<dbReference type="SMART" id="SM00530">
    <property type="entry name" value="HTH_XRE"/>
    <property type="match status" value="1"/>
</dbReference>
<dbReference type="AlphaFoldDB" id="C1F1Q7"/>
<accession>C1F1Q7</accession>
<dbReference type="KEGG" id="aca:ACP_0665"/>
<keyword evidence="2" id="KW-0238">DNA-binding</keyword>
<evidence type="ECO:0000313" key="3">
    <source>
        <dbReference type="Proteomes" id="UP000002207"/>
    </source>
</evidence>
<dbReference type="InParanoid" id="C1F1Q7"/>
<proteinExistence type="predicted"/>
<gene>
    <name evidence="2" type="ordered locus">ACP_0665</name>
</gene>
<dbReference type="STRING" id="240015.ACP_0665"/>
<protein>
    <submittedName>
        <fullName evidence="2">DNA-binding protein</fullName>
    </submittedName>
</protein>